<reference evidence="1" key="1">
    <citation type="submission" date="2014-11" db="EMBL/GenBank/DDBJ databases">
        <authorList>
            <person name="Amaro Gonzalez C."/>
        </authorList>
    </citation>
    <scope>NUCLEOTIDE SEQUENCE</scope>
</reference>
<dbReference type="AlphaFoldDB" id="A0A0E9TCR4"/>
<sequence length="24" mass="3071">MYWQDSIQIWPFYQIYSLFCEVIP</sequence>
<accession>A0A0E9TCR4</accession>
<proteinExistence type="predicted"/>
<dbReference type="EMBL" id="GBXM01057877">
    <property type="protein sequence ID" value="JAH50700.1"/>
    <property type="molecule type" value="Transcribed_RNA"/>
</dbReference>
<evidence type="ECO:0000313" key="1">
    <source>
        <dbReference type="EMBL" id="JAH50700.1"/>
    </source>
</evidence>
<protein>
    <submittedName>
        <fullName evidence="1">Uncharacterized protein</fullName>
    </submittedName>
</protein>
<organism evidence="1">
    <name type="scientific">Anguilla anguilla</name>
    <name type="common">European freshwater eel</name>
    <name type="synonym">Muraena anguilla</name>
    <dbReference type="NCBI Taxonomy" id="7936"/>
    <lineage>
        <taxon>Eukaryota</taxon>
        <taxon>Metazoa</taxon>
        <taxon>Chordata</taxon>
        <taxon>Craniata</taxon>
        <taxon>Vertebrata</taxon>
        <taxon>Euteleostomi</taxon>
        <taxon>Actinopterygii</taxon>
        <taxon>Neopterygii</taxon>
        <taxon>Teleostei</taxon>
        <taxon>Anguilliformes</taxon>
        <taxon>Anguillidae</taxon>
        <taxon>Anguilla</taxon>
    </lineage>
</organism>
<reference evidence="1" key="2">
    <citation type="journal article" date="2015" name="Fish Shellfish Immunol.">
        <title>Early steps in the European eel (Anguilla anguilla)-Vibrio vulnificus interaction in the gills: Role of the RtxA13 toxin.</title>
        <authorList>
            <person name="Callol A."/>
            <person name="Pajuelo D."/>
            <person name="Ebbesson L."/>
            <person name="Teles M."/>
            <person name="MacKenzie S."/>
            <person name="Amaro C."/>
        </authorList>
    </citation>
    <scope>NUCLEOTIDE SEQUENCE</scope>
</reference>
<name>A0A0E9TCR4_ANGAN</name>